<sequence>MQISAVDGGGRLGGQAAVVAQQARSQRIQLLHLQLKLGSRRIMAGQYLATQALLHQLSAHAAQVLTRSTALVLDSNERVSQRFWGRLGVVDGCWACFLLLRLCQRLLHLQVPGLLARLHDQRLQTLRAGLLHFLGLVVGRLQFGIPGLQALHLALRHGVVSGLAFFLGDGTERLQRQGDMGCCHHMGHRSHYFFEAAHHGIGCHIIRCSCHLAVGNNDRHVVLSLVFCRCHVRAHTLVYGPVVVVVSGPLAGVAGPQRPSRPVRHSAAAIQQGH</sequence>
<name>A0AAW4XY07_9BURK</name>
<proteinExistence type="predicted"/>
<dbReference type="Proteomes" id="UP001199260">
    <property type="component" value="Unassembled WGS sequence"/>
</dbReference>
<keyword evidence="3" id="KW-1185">Reference proteome</keyword>
<dbReference type="EMBL" id="JAJNCT010000009">
    <property type="protein sequence ID" value="MCD2165531.1"/>
    <property type="molecule type" value="Genomic_DNA"/>
</dbReference>
<evidence type="ECO:0000256" key="1">
    <source>
        <dbReference type="SAM" id="MobiDB-lite"/>
    </source>
</evidence>
<comment type="caution">
    <text evidence="2">The sequence shown here is derived from an EMBL/GenBank/DDBJ whole genome shotgun (WGS) entry which is preliminary data.</text>
</comment>
<protein>
    <submittedName>
        <fullName evidence="2">Uncharacterized protein</fullName>
    </submittedName>
</protein>
<feature type="region of interest" description="Disordered" evidence="1">
    <location>
        <begin position="254"/>
        <end position="274"/>
    </location>
</feature>
<gene>
    <name evidence="2" type="ORF">LPW39_10320</name>
</gene>
<dbReference type="RefSeq" id="WP_230774245.1">
    <property type="nucleotide sequence ID" value="NZ_JAJNCT010000009.1"/>
</dbReference>
<organism evidence="2 3">
    <name type="scientific">Comamonas koreensis</name>
    <dbReference type="NCBI Taxonomy" id="160825"/>
    <lineage>
        <taxon>Bacteria</taxon>
        <taxon>Pseudomonadati</taxon>
        <taxon>Pseudomonadota</taxon>
        <taxon>Betaproteobacteria</taxon>
        <taxon>Burkholderiales</taxon>
        <taxon>Comamonadaceae</taxon>
        <taxon>Comamonas</taxon>
    </lineage>
</organism>
<dbReference type="AlphaFoldDB" id="A0AAW4XY07"/>
<reference evidence="2 3" key="1">
    <citation type="submission" date="2021-11" db="EMBL/GenBank/DDBJ databases">
        <title>Genome sequence.</title>
        <authorList>
            <person name="Sun Q."/>
        </authorList>
    </citation>
    <scope>NUCLEOTIDE SEQUENCE [LARGE SCALE GENOMIC DNA]</scope>
    <source>
        <strain evidence="2 3">KCTC 12005</strain>
    </source>
</reference>
<evidence type="ECO:0000313" key="2">
    <source>
        <dbReference type="EMBL" id="MCD2165531.1"/>
    </source>
</evidence>
<accession>A0AAW4XY07</accession>
<evidence type="ECO:0000313" key="3">
    <source>
        <dbReference type="Proteomes" id="UP001199260"/>
    </source>
</evidence>